<dbReference type="InterPro" id="IPR011604">
    <property type="entry name" value="PDDEXK-like_dom_sf"/>
</dbReference>
<dbReference type="EMBL" id="JACGXS010000001">
    <property type="protein sequence ID" value="MBA8680480.1"/>
    <property type="molecule type" value="Genomic_DNA"/>
</dbReference>
<evidence type="ECO:0000313" key="2">
    <source>
        <dbReference type="EMBL" id="MBA8680480.1"/>
    </source>
</evidence>
<name>A0A7W3IG28_9GAMM</name>
<evidence type="ECO:0000313" key="3">
    <source>
        <dbReference type="Proteomes" id="UP000547058"/>
    </source>
</evidence>
<dbReference type="PANTHER" id="PTHR46609">
    <property type="entry name" value="EXONUCLEASE, PHAGE-TYPE/RECB, C-TERMINAL DOMAIN-CONTAINING PROTEIN"/>
    <property type="match status" value="1"/>
</dbReference>
<dbReference type="CDD" id="cd22343">
    <property type="entry name" value="PDDEXK_lambda_exonuclease-like"/>
    <property type="match status" value="1"/>
</dbReference>
<dbReference type="Gene3D" id="3.90.320.10">
    <property type="match status" value="1"/>
</dbReference>
<protein>
    <submittedName>
        <fullName evidence="2">YqaJ viral recombinase family protein</fullName>
    </submittedName>
</protein>
<evidence type="ECO:0000259" key="1">
    <source>
        <dbReference type="Pfam" id="PF09588"/>
    </source>
</evidence>
<dbReference type="AlphaFoldDB" id="A0A7W3IG28"/>
<accession>A0A7W3IG28</accession>
<keyword evidence="3" id="KW-1185">Reference proteome</keyword>
<reference evidence="2 3" key="1">
    <citation type="submission" date="2020-08" db="EMBL/GenBank/DDBJ databases">
        <title>Stenotrophomonas tumulicola JCM 30961.</title>
        <authorList>
            <person name="Deng Y."/>
        </authorList>
    </citation>
    <scope>NUCLEOTIDE SEQUENCE [LARGE SCALE GENOMIC DNA]</scope>
    <source>
        <strain evidence="2 3">JCM 30961</strain>
    </source>
</reference>
<dbReference type="PANTHER" id="PTHR46609:SF6">
    <property type="entry name" value="EXONUCLEASE, PHAGE-TYPE_RECB, C-TERMINAL DOMAIN-CONTAINING PROTEIN-RELATED"/>
    <property type="match status" value="1"/>
</dbReference>
<dbReference type="RefSeq" id="WP_182337668.1">
    <property type="nucleotide sequence ID" value="NZ_JACGXS010000001.1"/>
</dbReference>
<dbReference type="Pfam" id="PF09588">
    <property type="entry name" value="YqaJ"/>
    <property type="match status" value="1"/>
</dbReference>
<gene>
    <name evidence="2" type="ORF">H4O11_01490</name>
</gene>
<comment type="caution">
    <text evidence="2">The sequence shown here is derived from an EMBL/GenBank/DDBJ whole genome shotgun (WGS) entry which is preliminary data.</text>
</comment>
<dbReference type="InterPro" id="IPR019080">
    <property type="entry name" value="YqaJ_viral_recombinase"/>
</dbReference>
<dbReference type="Proteomes" id="UP000547058">
    <property type="component" value="Unassembled WGS sequence"/>
</dbReference>
<dbReference type="InterPro" id="IPR051703">
    <property type="entry name" value="NF-kappa-B_Signaling_Reg"/>
</dbReference>
<dbReference type="SUPFAM" id="SSF52980">
    <property type="entry name" value="Restriction endonuclease-like"/>
    <property type="match status" value="1"/>
</dbReference>
<organism evidence="2 3">
    <name type="scientific">Stenotrophomonas tumulicola</name>
    <dbReference type="NCBI Taxonomy" id="1685415"/>
    <lineage>
        <taxon>Bacteria</taxon>
        <taxon>Pseudomonadati</taxon>
        <taxon>Pseudomonadota</taxon>
        <taxon>Gammaproteobacteria</taxon>
        <taxon>Lysobacterales</taxon>
        <taxon>Lysobacteraceae</taxon>
        <taxon>Stenotrophomonas</taxon>
    </lineage>
</organism>
<proteinExistence type="predicted"/>
<dbReference type="InterPro" id="IPR011335">
    <property type="entry name" value="Restrct_endonuc-II-like"/>
</dbReference>
<sequence>MRILEVEQGSPEWYQARLGVPTASEFSSIITPKRGEYAAAADTYINQLIDELMRPQAGESFGGNRHTQRGKDLEPDARELYAFDRDVVPRQVGFILNDAGTLGCSPDSMIDLDGGLEIKCPDGPTHVKWVRAGIVPEEHKPQVHGSLIITGRAWWDFMSHCPGYEPLIVRVTPDDFTKKLQAHLDRFLIEYQAARAKFIKEAA</sequence>
<feature type="domain" description="YqaJ viral recombinase" evidence="1">
    <location>
        <begin position="12"/>
        <end position="152"/>
    </location>
</feature>